<reference evidence="2 3" key="2">
    <citation type="journal article" date="2016" name="J. Biotechnol.">
        <title>Complete genome sequence of Arthrobacter alpinus ERGS4:06, a yellow pigmented bacterium tolerant to cold and radiations isolated from Sikkim Himalaya.</title>
        <authorList>
            <person name="Kumar R."/>
            <person name="Singh D."/>
            <person name="Swarnkar M.K."/>
            <person name="Singh A.K."/>
            <person name="Kumar S."/>
        </authorList>
    </citation>
    <scope>NUCLEOTIDE SEQUENCE [LARGE SCALE GENOMIC DNA]</scope>
    <source>
        <strain evidence="2 3">ERGS4:06</strain>
    </source>
</reference>
<evidence type="ECO:0000256" key="1">
    <source>
        <dbReference type="SAM" id="Phobius"/>
    </source>
</evidence>
<dbReference type="EMBL" id="CP013200">
    <property type="protein sequence ID" value="ALO67009.1"/>
    <property type="molecule type" value="Genomic_DNA"/>
</dbReference>
<keyword evidence="1" id="KW-0812">Transmembrane</keyword>
<dbReference type="AlphaFoldDB" id="A0A0S2M075"/>
<accession>A0A0S2M075</accession>
<name>A0A0S2M075_9MICC</name>
<reference evidence="3" key="1">
    <citation type="submission" date="2015-11" db="EMBL/GenBank/DDBJ databases">
        <authorList>
            <person name="Kumar R."/>
            <person name="Singh D."/>
            <person name="Swarnkar M.K."/>
            <person name="Singh A.K."/>
            <person name="Kumar S."/>
        </authorList>
    </citation>
    <scope>NUCLEOTIDE SEQUENCE [LARGE SCALE GENOMIC DNA]</scope>
    <source>
        <strain evidence="3">ERGS4:06</strain>
    </source>
</reference>
<gene>
    <name evidence="2" type="ORF">AS189_11535</name>
</gene>
<proteinExistence type="predicted"/>
<protein>
    <submittedName>
        <fullName evidence="2">Uncharacterized protein</fullName>
    </submittedName>
</protein>
<organism evidence="2 3">
    <name type="scientific">Arthrobacter alpinus</name>
    <dbReference type="NCBI Taxonomy" id="656366"/>
    <lineage>
        <taxon>Bacteria</taxon>
        <taxon>Bacillati</taxon>
        <taxon>Actinomycetota</taxon>
        <taxon>Actinomycetes</taxon>
        <taxon>Micrococcales</taxon>
        <taxon>Micrococcaceae</taxon>
        <taxon>Arthrobacter</taxon>
    </lineage>
</organism>
<evidence type="ECO:0000313" key="3">
    <source>
        <dbReference type="Proteomes" id="UP000059574"/>
    </source>
</evidence>
<evidence type="ECO:0000313" key="2">
    <source>
        <dbReference type="EMBL" id="ALO67009.1"/>
    </source>
</evidence>
<feature type="transmembrane region" description="Helical" evidence="1">
    <location>
        <begin position="21"/>
        <end position="44"/>
    </location>
</feature>
<dbReference type="Proteomes" id="UP000059574">
    <property type="component" value="Chromosome"/>
</dbReference>
<keyword evidence="1" id="KW-1133">Transmembrane helix</keyword>
<sequence>MGIFWMMHATLRLSGRKEAKYTAWLLLAGLPVMAIAFFLSAMAADKPAPSMWASGHVGDGGFGAMLFTMECLGLWILAGSAEIALTLIALLRDKSMSK</sequence>
<keyword evidence="1" id="KW-0472">Membrane</keyword>
<feature type="transmembrane region" description="Helical" evidence="1">
    <location>
        <begin position="64"/>
        <end position="91"/>
    </location>
</feature>